<evidence type="ECO:0000313" key="2">
    <source>
        <dbReference type="EMBL" id="AGS44514.1"/>
    </source>
</evidence>
<gene>
    <name evidence="2" type="primary">cob-I2</name>
</gene>
<sequence length="309" mass="36283">KKIWILPFYLLLLLLLLSLLLFNKTNLFLQKSKKKENINDIIYTNKEEIIDKDLLTLIIGFIDGDGYIKINKKTKTSSNIDYIAIALIINLNINEINLLNYFSKKLQLGKVYKITPKKGNQIARLEINKGDLINKFIPLLENYNLKFLSLNRQKQYLLLKYILNNNIILYNDLINQKIEINNYINKNLMTKNFNKLDYLNNWLVGFTMADGSFTIKSCGSLCYQLKQKENYNLMQDLLSIFNSKVNLSINKGKYVQLILSSRSDIKKVINFFSCKEKFNNNLPLLGNKRISYEKWLLEIKMSSRYKDLL</sequence>
<dbReference type="InterPro" id="IPR027434">
    <property type="entry name" value="Homing_endonucl"/>
</dbReference>
<dbReference type="PANTHER" id="PTHR36181:SF2">
    <property type="entry name" value="INTRON-ENCODED ENDONUCLEASE AI3-RELATED"/>
    <property type="match status" value="1"/>
</dbReference>
<evidence type="ECO:0000259" key="1">
    <source>
        <dbReference type="Pfam" id="PF00961"/>
    </source>
</evidence>
<dbReference type="EMBL" id="KC993197">
    <property type="protein sequence ID" value="AGS44514.1"/>
    <property type="molecule type" value="Genomic_DNA"/>
</dbReference>
<dbReference type="PANTHER" id="PTHR36181">
    <property type="entry name" value="INTRON-ENCODED ENDONUCLEASE AI3-RELATED"/>
    <property type="match status" value="1"/>
</dbReference>
<proteinExistence type="predicted"/>
<dbReference type="GO" id="GO:0004519">
    <property type="term" value="F:endonuclease activity"/>
    <property type="evidence" value="ECO:0007669"/>
    <property type="project" value="InterPro"/>
</dbReference>
<protein>
    <recommendedName>
        <fullName evidence="1">Homing endonuclease LAGLIDADG domain-containing protein</fullName>
    </recommendedName>
</protein>
<dbReference type="RefSeq" id="YP_008475197.1">
    <property type="nucleotide sequence ID" value="NC_022171.1"/>
</dbReference>
<keyword evidence="2" id="KW-0496">Mitochondrion</keyword>
<feature type="non-terminal residue" evidence="2">
    <location>
        <position position="1"/>
    </location>
</feature>
<accession>S5TF70</accession>
<dbReference type="GO" id="GO:0005739">
    <property type="term" value="C:mitochondrion"/>
    <property type="evidence" value="ECO:0007669"/>
    <property type="project" value="UniProtKB-ARBA"/>
</dbReference>
<dbReference type="InterPro" id="IPR051289">
    <property type="entry name" value="LAGLIDADG_Endonuclease"/>
</dbReference>
<reference evidence="2" key="1">
    <citation type="submission" date="2013-04" db="EMBL/GenBank/DDBJ databases">
        <authorList>
            <person name="Hegedusova E."/>
            <person name="Brejova B."/>
            <person name="Nosek J."/>
        </authorList>
    </citation>
    <scope>NUCLEOTIDE SEQUENCE</scope>
    <source>
        <strain evidence="2">CBS 6341</strain>
    </source>
</reference>
<dbReference type="SUPFAM" id="SSF55608">
    <property type="entry name" value="Homing endonucleases"/>
    <property type="match status" value="2"/>
</dbReference>
<dbReference type="InterPro" id="IPR004860">
    <property type="entry name" value="LAGLIDADG_dom"/>
</dbReference>
<feature type="domain" description="Homing endonuclease LAGLIDADG" evidence="1">
    <location>
        <begin position="203"/>
        <end position="296"/>
    </location>
</feature>
<dbReference type="AlphaFoldDB" id="S5TF70"/>
<name>S5TF70_9ASCO</name>
<feature type="domain" description="Homing endonuclease LAGLIDADG" evidence="1">
    <location>
        <begin position="58"/>
        <end position="160"/>
    </location>
</feature>
<organism evidence="2">
    <name type="scientific">Wickerhamomyces mucosus</name>
    <dbReference type="NCBI Taxonomy" id="1378264"/>
    <lineage>
        <taxon>Eukaryota</taxon>
        <taxon>Fungi</taxon>
        <taxon>Dikarya</taxon>
        <taxon>Ascomycota</taxon>
        <taxon>Saccharomycotina</taxon>
        <taxon>Saccharomycetes</taxon>
        <taxon>Phaffomycetales</taxon>
        <taxon>Wickerhamomycetaceae</taxon>
        <taxon>Wickerhamomyces</taxon>
    </lineage>
</organism>
<geneLocation type="mitochondrion" evidence="2"/>
<dbReference type="Pfam" id="PF00961">
    <property type="entry name" value="LAGLIDADG_1"/>
    <property type="match status" value="2"/>
</dbReference>
<dbReference type="GeneID" id="16695128"/>
<dbReference type="Gene3D" id="3.10.28.10">
    <property type="entry name" value="Homing endonucleases"/>
    <property type="match status" value="2"/>
</dbReference>